<accession>A0A077R683</accession>
<organism evidence="2">
    <name type="scientific">Melanopsichium pennsylvanicum 4</name>
    <dbReference type="NCBI Taxonomy" id="1398559"/>
    <lineage>
        <taxon>Eukaryota</taxon>
        <taxon>Fungi</taxon>
        <taxon>Dikarya</taxon>
        <taxon>Basidiomycota</taxon>
        <taxon>Ustilaginomycotina</taxon>
        <taxon>Ustilaginomycetes</taxon>
        <taxon>Ustilaginales</taxon>
        <taxon>Ustilaginaceae</taxon>
        <taxon>Melanopsichium</taxon>
    </lineage>
</organism>
<proteinExistence type="predicted"/>
<feature type="compositionally biased region" description="Polar residues" evidence="1">
    <location>
        <begin position="89"/>
        <end position="98"/>
    </location>
</feature>
<protein>
    <submittedName>
        <fullName evidence="2">Uncharacterized protein</fullName>
    </submittedName>
</protein>
<sequence>MLRSSVGRLHKGVATSTRLASEPIHSSAIVGSNSYRNLIPTFAHPRKDRRSLPCSVTTAFASHLLRHSFHSNSYFSPSQSDFAPDTEPSDSATSTSQPKDLPSERYLPPLLDLDLVPQNNAQLALYDAIQNLNADLSWHLYNQLGKARLQIPKSAIDLVLTLQCRKTVRSTPDNIIDSHAAVRQVCDRALRLCHDRARCQIGTSSSASSAAADNSGLSTLSPSLSLRLLYLLIVEEEQIAASRSSRTFTRRKQLSSILETLSQNLDAHDDCAAHQVHISLRGRLAATLSRLGSTGAAFGQLQTLVSQASQSEDQPFLDPRPFEQLLSALAKKRSANPKCTEYLPSPIDLVSSTIDESDPILQALRLTLLSQVQVSKANIHECLQTLDSATLWWLLSFELDGKNADPLQLPDDRFALKAKWHQWQISADGLEIPQDFLDSFSERVALVLAQRGILQPALHLFDGFQSSRNTHDSKSWKAVPDHDLFTVVLEQFADRMASNNDHDARKSLDSHRGLSSDLHLAFKVYTIAHNIGVDLDSRLYEAVLKAFAWCLPTSVINLGPSRTRFTKVKAHIAQRNEKHGSRQALQVYLRRFTVMILARDPDLSKGSLSFAAQATLLGLHMRTRDYTYSKRLYQLIRLREPNRELWSTDFKAGSLQCSALHPLAAPDHATFMWLFAESTRSTPEPHFVVRLYLDWLASGNTLPSSLTALFVKNLLRAGHISVLQRVLQELQEERILLPASLARSLVASFAEAGFPDLAVEMASNVSRITVAATSFQTYMSRADTSLSDLDPWLLSSTLQLVSVALDRSSRSFSVQADSLRCKVLRLFDEFRLGLSHHLFGTSKSKEDTSVSRAQTQYNITSKHVRKAYNAVMRTQLSMVMDAIDDDGPLGGRGSGLSADAVASGCAHIEELFKELVDLGVDPDSDSWTLRLASKMYACLVVLTSPERQDRLQKTLDLFRHASEQTFRRDGPLQPAQRDSIGKVPISSKEKPAQVNVHSAVVSALIDACRRCEDLKSGLGVYEVFMKQSGFNLHVEKQRLMLLAALDKPSKWQNELDSLMYRGTTAFKHDQRFVEQLEELSHATNSRTTFNAKP</sequence>
<dbReference type="AlphaFoldDB" id="A0A077R683"/>
<evidence type="ECO:0000313" key="2">
    <source>
        <dbReference type="EMBL" id="CDI54457.1"/>
    </source>
</evidence>
<reference evidence="2" key="1">
    <citation type="journal article" date="2014" name="Genome Biol. Evol.">
        <title>Gene Loss Rather Than Gene Gain Is Associated with a Host Jump from Monocots to Dicots in the Smut Fungus Melanopsichium pennsylvanicum.</title>
        <authorList>
            <person name="Sharma R."/>
            <person name="Mishra B."/>
            <person name="Runge F."/>
            <person name="Thines M."/>
        </authorList>
    </citation>
    <scope>NUCLEOTIDE SEQUENCE</scope>
    <source>
        <strain evidence="2">4</strain>
    </source>
</reference>
<feature type="region of interest" description="Disordered" evidence="1">
    <location>
        <begin position="77"/>
        <end position="103"/>
    </location>
</feature>
<name>A0A077R683_9BASI</name>
<dbReference type="EMBL" id="HG529615">
    <property type="protein sequence ID" value="CDI54457.1"/>
    <property type="molecule type" value="Genomic_DNA"/>
</dbReference>
<evidence type="ECO:0000256" key="1">
    <source>
        <dbReference type="SAM" id="MobiDB-lite"/>
    </source>
</evidence>